<dbReference type="PANTHER" id="PTHR30613:SF1">
    <property type="entry name" value="DUF1479 DOMAIN PROTEIN (AFU_ORTHOLOGUE AFUA_5G09280)"/>
    <property type="match status" value="1"/>
</dbReference>
<dbReference type="OrthoDB" id="8249012at2759"/>
<reference evidence="3 4" key="1">
    <citation type="submission" date="2019-06" db="EMBL/GenBank/DDBJ databases">
        <title>Draft genome sequence of the filamentous fungus Phialemoniopsis curvata isolated from diesel fuel.</title>
        <authorList>
            <person name="Varaljay V.A."/>
            <person name="Lyon W.J."/>
            <person name="Crouch A.L."/>
            <person name="Drake C.E."/>
            <person name="Hollomon J.M."/>
            <person name="Nadeau L.J."/>
            <person name="Nunn H.S."/>
            <person name="Stevenson B.S."/>
            <person name="Bojanowski C.L."/>
            <person name="Crookes-Goodson W.J."/>
        </authorList>
    </citation>
    <scope>NUCLEOTIDE SEQUENCE [LARGE SCALE GENOMIC DNA]</scope>
    <source>
        <strain evidence="3 4">D216</strain>
    </source>
</reference>
<gene>
    <name evidence="3" type="ORF">E0L32_000763</name>
</gene>
<dbReference type="SUPFAM" id="SSF51197">
    <property type="entry name" value="Clavaminate synthase-like"/>
    <property type="match status" value="1"/>
</dbReference>
<dbReference type="InParanoid" id="A0A507B0I8"/>
<dbReference type="Proteomes" id="UP000319257">
    <property type="component" value="Unassembled WGS sequence"/>
</dbReference>
<proteinExistence type="predicted"/>
<dbReference type="AlphaFoldDB" id="A0A507B0I8"/>
<keyword evidence="4" id="KW-1185">Reference proteome</keyword>
<name>A0A507B0I8_9PEZI</name>
<dbReference type="InterPro" id="IPR010856">
    <property type="entry name" value="Gig2-like"/>
</dbReference>
<dbReference type="Gene3D" id="2.60.120.330">
    <property type="entry name" value="B-lactam Antibiotic, Isopenicillin N Synthase, Chain"/>
    <property type="match status" value="1"/>
</dbReference>
<feature type="domain" description="Xylanolytic transcriptional activator regulatory" evidence="2">
    <location>
        <begin position="208"/>
        <end position="280"/>
    </location>
</feature>
<keyword evidence="1" id="KW-0539">Nucleus</keyword>
<sequence length="906" mass="103094">MRDDNDPSCDTADPVPYDGTEVAGRSSLYVGTSSDQDVYLLRHLPFDERASFGHRNWRVWKILADEKTPAYFTSYPNTLLDVDSGLYDLEAVDALVSPHQSQLLTLYYAYIHPSLPILGSRPHLEAAIASRTVPTSLAAAVYCSAMEFAKETPVLQEMAEKAIQPLRDIAFARMILETRTPSLQTIQAMLLYMQLPPLRVREPNHPGFWTLTSQLVGLAQETGLHVDPTEWNICSVERRKRRVLWWAVYMHDKWLAHWLGRPSHIDDRQFSVSPLGIEDFSELLSPPVDERLSHLVTSFVMLSRLTICLSSVLDNFYTIRHGPSDMPPEEALSRASICQQQLKGCLEQQGSVLLRPSRCINADQHAVKDYAFVFAYYGIAVSIQRALFACVGGTSYYDVGKETFLFEDLFQVFEDLLQYQNIDGLWLSYTKSNIAIIVIGNMSPHKVEYEQAHYPCPLLEEKYSKLKQALVKPENRERLVESYQRLTKALAVEAERIATLGPKAIPEIAFADIETNGDRLPDGLAETVRQTGCLIIRGVVPEKQASDWEEELRSYTKKHPRVAGFPKHDPQNFSLFWTRPQVQIRSHPRVLKAMEAMSKLWHVSKDGALFDMSSQAAYADRFRIRHPSPICFQDEEYSLNAHQDSGAIERWEDPAYRACYQEVFEGRWEDHDPWNADHRSDAKTDLYATGMSNSVFRSFQGWLSLSHTGTGEGTLRLLPELKLTTAYQLLRPFFILDETFDDMTPLFPGATPGSLQFYPTRELHPHLAMEKSMVGIPPVRPGDYVFWHCDVVHEVDKFHPGERDSSVVYNGCAPLCPYNLENMMDMRRAFLEVGIPRDYVKYEHGELEREHADHGARRENVLSLAGLRALGLEPFDEDEEGLGSGQREMRRMANERLGFFSAGAQG</sequence>
<dbReference type="GeneID" id="41968210"/>
<dbReference type="InterPro" id="IPR007219">
    <property type="entry name" value="XnlR_reg_dom"/>
</dbReference>
<dbReference type="CDD" id="cd12148">
    <property type="entry name" value="fungal_TF_MHR"/>
    <property type="match status" value="1"/>
</dbReference>
<dbReference type="InterPro" id="IPR027443">
    <property type="entry name" value="IPNS-like_sf"/>
</dbReference>
<organism evidence="3 4">
    <name type="scientific">Thyridium curvatum</name>
    <dbReference type="NCBI Taxonomy" id="1093900"/>
    <lineage>
        <taxon>Eukaryota</taxon>
        <taxon>Fungi</taxon>
        <taxon>Dikarya</taxon>
        <taxon>Ascomycota</taxon>
        <taxon>Pezizomycotina</taxon>
        <taxon>Sordariomycetes</taxon>
        <taxon>Sordariomycetidae</taxon>
        <taxon>Thyridiales</taxon>
        <taxon>Thyridiaceae</taxon>
        <taxon>Thyridium</taxon>
    </lineage>
</organism>
<dbReference type="STRING" id="1093900.A0A507B0I8"/>
<dbReference type="Pfam" id="PF07350">
    <property type="entry name" value="Gig2-like"/>
    <property type="match status" value="1"/>
</dbReference>
<evidence type="ECO:0000313" key="3">
    <source>
        <dbReference type="EMBL" id="TPX12586.1"/>
    </source>
</evidence>
<accession>A0A507B0I8</accession>
<dbReference type="PANTHER" id="PTHR30613">
    <property type="entry name" value="UNCHARACTERIZED PROTEIN YBIU-RELATED"/>
    <property type="match status" value="1"/>
</dbReference>
<dbReference type="GO" id="GO:0008270">
    <property type="term" value="F:zinc ion binding"/>
    <property type="evidence" value="ECO:0007669"/>
    <property type="project" value="InterPro"/>
</dbReference>
<comment type="caution">
    <text evidence="3">The sequence shown here is derived from an EMBL/GenBank/DDBJ whole genome shotgun (WGS) entry which is preliminary data.</text>
</comment>
<protein>
    <recommendedName>
        <fullName evidence="2">Xylanolytic transcriptional activator regulatory domain-containing protein</fullName>
    </recommendedName>
</protein>
<evidence type="ECO:0000259" key="2">
    <source>
        <dbReference type="SMART" id="SM00906"/>
    </source>
</evidence>
<dbReference type="GO" id="GO:0003677">
    <property type="term" value="F:DNA binding"/>
    <property type="evidence" value="ECO:0007669"/>
    <property type="project" value="InterPro"/>
</dbReference>
<evidence type="ECO:0000313" key="4">
    <source>
        <dbReference type="Proteomes" id="UP000319257"/>
    </source>
</evidence>
<dbReference type="Pfam" id="PF04082">
    <property type="entry name" value="Fungal_trans"/>
    <property type="match status" value="1"/>
</dbReference>
<dbReference type="GO" id="GO:0006351">
    <property type="term" value="P:DNA-templated transcription"/>
    <property type="evidence" value="ECO:0007669"/>
    <property type="project" value="InterPro"/>
</dbReference>
<dbReference type="RefSeq" id="XP_030994297.1">
    <property type="nucleotide sequence ID" value="XM_031142398.1"/>
</dbReference>
<dbReference type="SMART" id="SM00906">
    <property type="entry name" value="Fungal_trans"/>
    <property type="match status" value="1"/>
</dbReference>
<dbReference type="EMBL" id="SKBQ01000003">
    <property type="protein sequence ID" value="TPX12586.1"/>
    <property type="molecule type" value="Genomic_DNA"/>
</dbReference>
<evidence type="ECO:0000256" key="1">
    <source>
        <dbReference type="ARBA" id="ARBA00023242"/>
    </source>
</evidence>